<dbReference type="InterPro" id="IPR045351">
    <property type="entry name" value="DUF6531"/>
</dbReference>
<dbReference type="InterPro" id="IPR006626">
    <property type="entry name" value="PbH1"/>
</dbReference>
<gene>
    <name evidence="6" type="ORF">SAMN04488528_103618</name>
</gene>
<dbReference type="SUPFAM" id="SSF69360">
    <property type="entry name" value="Cell wall binding repeat"/>
    <property type="match status" value="1"/>
</dbReference>
<dbReference type="Pfam" id="PF25023">
    <property type="entry name" value="TEN_YD-shell"/>
    <property type="match status" value="2"/>
</dbReference>
<keyword evidence="7" id="KW-1185">Reference proteome</keyword>
<feature type="domain" description="DUF6531" evidence="4">
    <location>
        <begin position="1802"/>
        <end position="1877"/>
    </location>
</feature>
<dbReference type="Pfam" id="PF20148">
    <property type="entry name" value="DUF6531"/>
    <property type="match status" value="1"/>
</dbReference>
<evidence type="ECO:0000313" key="7">
    <source>
        <dbReference type="Proteomes" id="UP000198619"/>
    </source>
</evidence>
<feature type="domain" description="Teneurin-like YD-shell" evidence="5">
    <location>
        <begin position="3416"/>
        <end position="3661"/>
    </location>
</feature>
<dbReference type="Gene3D" id="2.10.270.10">
    <property type="entry name" value="Cholin Binding"/>
    <property type="match status" value="1"/>
</dbReference>
<evidence type="ECO:0000259" key="4">
    <source>
        <dbReference type="Pfam" id="PF20148"/>
    </source>
</evidence>
<dbReference type="InterPro" id="IPR018337">
    <property type="entry name" value="Cell_wall/Cho-bd_repeat"/>
</dbReference>
<name>A0A1I1AGB2_9CLOT</name>
<reference evidence="6 7" key="1">
    <citation type="submission" date="2016-10" db="EMBL/GenBank/DDBJ databases">
        <authorList>
            <person name="de Groot N.N."/>
        </authorList>
    </citation>
    <scope>NUCLEOTIDE SEQUENCE [LARGE SCALE GENOMIC DNA]</scope>
    <source>
        <strain evidence="6 7">DSM 12271</strain>
    </source>
</reference>
<feature type="compositionally biased region" description="Basic and acidic residues" evidence="3">
    <location>
        <begin position="2101"/>
        <end position="2120"/>
    </location>
</feature>
<evidence type="ECO:0000256" key="1">
    <source>
        <dbReference type="ARBA" id="ARBA00022737"/>
    </source>
</evidence>
<dbReference type="InterPro" id="IPR056823">
    <property type="entry name" value="TEN-like_YD-shell"/>
</dbReference>
<evidence type="ECO:0000256" key="3">
    <source>
        <dbReference type="SAM" id="MobiDB-lite"/>
    </source>
</evidence>
<dbReference type="RefSeq" id="WP_090042707.1">
    <property type="nucleotide sequence ID" value="NZ_FOKI01000036.1"/>
</dbReference>
<dbReference type="InterPro" id="IPR006530">
    <property type="entry name" value="YD"/>
</dbReference>
<evidence type="ECO:0000313" key="6">
    <source>
        <dbReference type="EMBL" id="SFB37041.1"/>
    </source>
</evidence>
<dbReference type="PROSITE" id="PS51170">
    <property type="entry name" value="CW"/>
    <property type="match status" value="1"/>
</dbReference>
<evidence type="ECO:0000259" key="5">
    <source>
        <dbReference type="Pfam" id="PF25023"/>
    </source>
</evidence>
<dbReference type="InterPro" id="IPR013783">
    <property type="entry name" value="Ig-like_fold"/>
</dbReference>
<dbReference type="PANTHER" id="PTHR32305:SF15">
    <property type="entry name" value="PROTEIN RHSA-RELATED"/>
    <property type="match status" value="1"/>
</dbReference>
<dbReference type="NCBIfam" id="TIGR01643">
    <property type="entry name" value="YD_repeat_2x"/>
    <property type="match status" value="3"/>
</dbReference>
<feature type="domain" description="Teneurin-like YD-shell" evidence="5">
    <location>
        <begin position="3090"/>
        <end position="3241"/>
    </location>
</feature>
<dbReference type="SUPFAM" id="SSF51126">
    <property type="entry name" value="Pectin lyase-like"/>
    <property type="match status" value="2"/>
</dbReference>
<dbReference type="InterPro" id="IPR022385">
    <property type="entry name" value="Rhs_assc_core"/>
</dbReference>
<dbReference type="Gene3D" id="2.180.10.10">
    <property type="entry name" value="RHS repeat-associated core"/>
    <property type="match status" value="8"/>
</dbReference>
<sequence length="3672" mass="417240">MIEIRDSIGVAPERLDFGKDTEKVSGDNQVNLDHYKSVLDGGQKKEIEEDTSESTMENNFNTYIDHFSLAYAGLMDNDVGSLYKDSISNYCNSIPRDKGIWIIDKDRKYILEKINKATDKTYFIDDNGYLKEDIKTPINSEKSKIYSSILDTLIKNYKVIIGKDFGFTTYNDKEDKYIKSEFKDVNSKIFVNKDNSKILLILNNNYFTNSTSIIKEKEKESDLFNSLEKLSDSLNDDIEPIENKQEIILAEEKVKLEFKKNIEESKVRTKRETTYSLDTSSDEVMCTTSQDKNQVLFKTILKSSEVTKTEDVKDGWVTIDGEKYYYKDGKPCVGLILVGDKYYYMDSDGKMQTGWQTIDGKRYYFYEDGSMARNTTIDGWNIDDYGVATNVPRINVELPEDENKITTNFNIYGWALNPSGIKEVNVYIDDKFLGKADTGIERLDVDNAFPGYIGGNKSGFNYDVDINTIPQGKRKILVKAIGNDGTSIDYIKFINVEKLPLKIQVDIPSEEEEITKEFSIYGWALNPSGMNKIDVYIDDEFLGKADINIERSDIESAFPGYIGGDKSGFNYNVDINKIPPGQHKILVRAIGNDGTSIDYIRIINIKKLPLKIWVEFPNENEEITQTKETQSFPIEGWALNPSGIKVIDIYIDGKFIGKANMGIEREDINYLFPGYLDGDKSGFNYIIDLNKISAGYHKVLVRATGNDGTYIDDIRNITINKLPLKIYIDSPEDKLEVTQNKTNSSLDISGWALNQSGIKAVDIYLDSKFLGTSSIGRETEDLDKMYPGYLNGDKAGFDYSLDLLQISEGEHEILTRAIGNDGTTLDDIRTIKINKLKPLINVESPINGTITSDGISINGWALNASGINRVEVYLDGDLVGNAHINMERKDVDSAFPGYINGENSGFAYMLNTDYVPQGYHIISVKAFGNDGSMINQEKTFTRVQKNTTVELKVETYGLFGENLQWSDFCQDGAYGPIDKPIQAIKIMLNNGLEDMDIKYQVYIKENKTWEDWKSNGEQAGEIGKTIQAIRIKLDGSTYGYSIKYITFTNKEAYKEVQDGEISGSFIEGADGIVGVSPILCKTFMSIDKDTTWTKDEGPKKFDCVVEVKENVTLTIEPGVEILFNNEEGLECGLIVAGKVIANGDDLNKIKIISAANNTNFLVTLSGTLDGNNIIIQTNEVEDDCVLRNYGALNLNKVEMINKANGNKGTAIFSKSNNEVNIFESKFENFDRGVKKLGSGRLVIANSKFLNNHFAIEVLVEENNKNKDGIIIDNNFIEGNEYGINIAGGDHYDANIAQKVTICGNYINLSKSAGIHIVSKLISNINIYNNQIVRSGLTKTTDKLVALGPICITNTEIKEDKEDIFSTINPIDSTRANIVQGNNYDGIILNNVTISSNITIEKGHNDYIAQNGVYVKKSFKIGKGVIIKSKNSKYPLFEVTGQLLLNGTNAEPVVITSINDDRYPLGHINTNDEDDNKISYISIFKDGSLVGNNVIMRNCGKNDEDASIFNSGNLVLNNSTIENLEGIGTQSYDNLNINSSTIKSTSYGVENAVQDDVIKSSIISFNSGNLVLNNSTIENLSDLGFGVESYGNLNINSSTIKNTYCGVQSKGQGNVINSSIINCKHGVCNYGTLLVNRSKIDGGSVGIEATTDNETTILESQILNCDRGILVLKGKANIINNKFENYNEYGITLCYQNDYQILYNSFIANTSPYNSDRYAILSIPSGVIKVQYNYWNSQYGPNKDGETYNPKKGEYVKGEIDYSNYLSEPTTVNLDIDLNEYQKQINDYINQAEYSIQRQFGQEGINVATGNYSKKVMDISITSPGIPIEIYRTYNSRSKDAGEYLGKGWRFSYESNIKDIDSSFKIPGKVVTLPDGGVQSFKLNDDNTFTALDSRNRLEKINNQYVLISKTNDRFTFDNDVLIEIRDKNNNVLKISYDENKKINKIYNESGIQCEFSYSNGKLASITESVNGIKERSITYNYSNNLLESVNDVNGNIVEIYEYDYESRLKNIKIDGQSIESVSYYDDDENKSKIATHRDELGNENTYTYDNNKRIVVITDSNKRFNEMYYDNSMNVVLKINPDGTSETVEYFLDENGVNKFGETKSSRDKNGNSVKYEYDKNGNTSKQINPDGGIKYYFYDDKNNLIKEIDETDKKTFYIYDENKINIVKIIKPINGTDEYDGTNDNNFLVSKIEYYSSEELKSIGCAINGLIKRKVNPEGGIQQFSHDKFGNVIQTIDEEGHIIDMEYNNLGQKIKEKVGNKFETQYKYDNKGILLETTYDNGSKSKTIYDIYGRKIKEISPNLYADFKDSKGKTYTYYENGKVKSITNEEGYTTEFTYDVYGNMETAKQANGAYNIFKYDDMNRAIKKYFKDNINSNPILLEEYEYNIDEDYSKDSKIRTIKKTYSEDNKYSVIEQLHDFRDNIIEQTDEEGVKTKTYYNLNGTKAYEMDENQSITYYEYDGLNRLVKVLTPVKGESNDTVYSSVTFQYDRNGNKVKEILGKDLVKKDENSSEVITNEHSYYKNGKLKSNYDDEGRKTEFEYDEANNLIKQIVTINSNNEKNIIEYENNYLGKPIKQIEYVKAGDIYGNEINDDNIINIETEYDYDLNGNMIKKLIAGYNETNYKYDKLNREIAVEEKSLSEPEECNVIETTKVYDWKDDIIIEVDGNGNSTAERYNPRGFLESHTDGNWGITRFYYDLQGRLVERTAVNNNNDRIRYIYNNKGLIIGELNVTYENEEEITAIVTKAYKYDKKGNKIKELDALGFDKGVGTSLEEKIDSGYGIEYEYNLKNQLIKMLEPEDKAKNLNFTYMYDYDGMGRKIREEDSKDHIFEFEYNNSDKLLNKKFILGNKSIELERYEYDLLDNIITKFDGNGNKTIIEMNSLNKPRKIIFPDDNSIDLNIITYQYDIYGNEVFNQDTLGKTHKCSFDYKGNLLKEVECDSNGKSEIIKEFKYDKNGNKIFEKDGNGNFSEYIYDALDKLKVINFYDNSIAEKPVIRTKTYEYNSDGKIVEETNYMGNTTSYKYDNLGRLIEKYDGEGILVEKLEYYQNGCQSKSIDALGNVKRFEYDKNNRLIATIDGEENKIIQGYDSLGNVEYKADGNGNKTVYGYDELNRLKSVLNPKKELTIYNYDNNGNLIEQIEGNGNKTTFVYNVANKKIKTIESSINEEGISSDSLENLTYDSSGNIKTKKDRNGKVTIFTYDIHGRIISEGVGDLSITFDYDNNGNQISLKDATGTTIREFDGLNRAISKEVPAIGKSTYVYENIEGLENGHYEEITIDPKGNTTKKVYNKADRLIRVIADNKTTTYEYCLNGNRKTIIYPDGSREEYEYNKDNRLKTLTNKKAENEILEIFNYKYDSAGNITSKTDKKGITSYSYDELNRLLTVTEPDNKETSYLYDKSGNRISKTLVEKGVMYITTYSYNEKNRLISTVTKDKDRVLGFKNYEYDNNGNIIKEISANAISDTVSNDVSNDTSKFNINTVEYVYDDLNQQIEAKDENGVLVKNTYNGEGLRVSKESKEGKTHFLYEGDKVILEVQDKTLLEKGRNVYGLNLLMRKVGDTEAYYMYNGHGDVTNLLDGTGKIIGSYYYDAFGKVEESTSDISNPYKYAGYQYDEEIGKYYLKSRMYDPETARFMQEDTYRGDKNDPLSLNLYTYCENNPLIYDDQNGHWP</sequence>
<dbReference type="STRING" id="84698.SAMN04488528_103618"/>
<dbReference type="NCBIfam" id="TIGR03696">
    <property type="entry name" value="Rhs_assc_core"/>
    <property type="match status" value="1"/>
</dbReference>
<organism evidence="6 7">
    <name type="scientific">Clostridium frigidicarnis</name>
    <dbReference type="NCBI Taxonomy" id="84698"/>
    <lineage>
        <taxon>Bacteria</taxon>
        <taxon>Bacillati</taxon>
        <taxon>Bacillota</taxon>
        <taxon>Clostridia</taxon>
        <taxon>Eubacteriales</taxon>
        <taxon>Clostridiaceae</taxon>
        <taxon>Clostridium</taxon>
    </lineage>
</organism>
<dbReference type="Pfam" id="PF19127">
    <property type="entry name" value="Choline_bind_3"/>
    <property type="match status" value="1"/>
</dbReference>
<dbReference type="OrthoDB" id="9771173at2"/>
<feature type="region of interest" description="Disordered" evidence="3">
    <location>
        <begin position="2101"/>
        <end position="2124"/>
    </location>
</feature>
<dbReference type="Gene3D" id="2.60.40.10">
    <property type="entry name" value="Immunoglobulins"/>
    <property type="match status" value="1"/>
</dbReference>
<protein>
    <submittedName>
        <fullName evidence="6">RHS repeat-associated core domain-containing protein</fullName>
    </submittedName>
</protein>
<dbReference type="SMART" id="SM00710">
    <property type="entry name" value="PbH1"/>
    <property type="match status" value="9"/>
</dbReference>
<proteinExistence type="predicted"/>
<evidence type="ECO:0000256" key="2">
    <source>
        <dbReference type="PROSITE-ProRule" id="PRU00591"/>
    </source>
</evidence>
<feature type="repeat" description="Cell wall-binding" evidence="2">
    <location>
        <begin position="352"/>
        <end position="371"/>
    </location>
</feature>
<dbReference type="InterPro" id="IPR011050">
    <property type="entry name" value="Pectin_lyase_fold/virulence"/>
</dbReference>
<dbReference type="InterPro" id="IPR031325">
    <property type="entry name" value="RHS_repeat"/>
</dbReference>
<keyword evidence="1" id="KW-0677">Repeat</keyword>
<dbReference type="Proteomes" id="UP000198619">
    <property type="component" value="Unassembled WGS sequence"/>
</dbReference>
<dbReference type="Pfam" id="PF05593">
    <property type="entry name" value="RHS_repeat"/>
    <property type="match status" value="3"/>
</dbReference>
<dbReference type="InterPro" id="IPR006637">
    <property type="entry name" value="ChW"/>
</dbReference>
<feature type="non-terminal residue" evidence="6">
    <location>
        <position position="3672"/>
    </location>
</feature>
<dbReference type="SMART" id="SM00728">
    <property type="entry name" value="ChW"/>
    <property type="match status" value="2"/>
</dbReference>
<dbReference type="EMBL" id="FOKI01000036">
    <property type="protein sequence ID" value="SFB37041.1"/>
    <property type="molecule type" value="Genomic_DNA"/>
</dbReference>
<dbReference type="PANTHER" id="PTHR32305">
    <property type="match status" value="1"/>
</dbReference>
<dbReference type="InterPro" id="IPR050708">
    <property type="entry name" value="T6SS_VgrG/RHS"/>
</dbReference>
<accession>A0A1I1AGB2</accession>